<dbReference type="EMBL" id="HBKN01051110">
    <property type="protein sequence ID" value="CAE2341870.1"/>
    <property type="molecule type" value="Transcribed_RNA"/>
</dbReference>
<feature type="compositionally biased region" description="Basic and acidic residues" evidence="1">
    <location>
        <begin position="145"/>
        <end position="166"/>
    </location>
</feature>
<evidence type="ECO:0000256" key="1">
    <source>
        <dbReference type="SAM" id="MobiDB-lite"/>
    </source>
</evidence>
<feature type="transmembrane region" description="Helical" evidence="2">
    <location>
        <begin position="119"/>
        <end position="139"/>
    </location>
</feature>
<accession>A0A7S4ULD8</accession>
<feature type="compositionally biased region" description="Pro residues" evidence="1">
    <location>
        <begin position="171"/>
        <end position="180"/>
    </location>
</feature>
<organism evidence="3">
    <name type="scientific">Guillardia theta</name>
    <name type="common">Cryptophyte</name>
    <name type="synonym">Cryptomonas phi</name>
    <dbReference type="NCBI Taxonomy" id="55529"/>
    <lineage>
        <taxon>Eukaryota</taxon>
        <taxon>Cryptophyceae</taxon>
        <taxon>Pyrenomonadales</taxon>
        <taxon>Geminigeraceae</taxon>
        <taxon>Guillardia</taxon>
    </lineage>
</organism>
<gene>
    <name evidence="3" type="ORF">GTHE00462_LOCUS39866</name>
</gene>
<sequence>MIGGAYLEKCWQILESGSMKKYARLLGVTNAVLMFGIPFLTLIIGRTLTASNFVLLVVFGFFCAVLEMPFCCSCATFCLKIQELFAPIESRMWLKAVFYLVLATILISCQVHVKGGPAGWTFGILTAINAVLYILAVFYPDPNEEKENDAGEGVSRDEVRSHDIEHGASPALPPPPPPKEQSPVDPNAAGSALKSAVINHVKDNPKLIQEALKAAGKI</sequence>
<evidence type="ECO:0000256" key="2">
    <source>
        <dbReference type="SAM" id="Phobius"/>
    </source>
</evidence>
<protein>
    <submittedName>
        <fullName evidence="3">Uncharacterized protein</fullName>
    </submittedName>
</protein>
<keyword evidence="2" id="KW-1133">Transmembrane helix</keyword>
<reference evidence="3" key="1">
    <citation type="submission" date="2021-01" db="EMBL/GenBank/DDBJ databases">
        <authorList>
            <person name="Corre E."/>
            <person name="Pelletier E."/>
            <person name="Niang G."/>
            <person name="Scheremetjew M."/>
            <person name="Finn R."/>
            <person name="Kale V."/>
            <person name="Holt S."/>
            <person name="Cochrane G."/>
            <person name="Meng A."/>
            <person name="Brown T."/>
            <person name="Cohen L."/>
        </authorList>
    </citation>
    <scope>NUCLEOTIDE SEQUENCE</scope>
    <source>
        <strain evidence="3">CCMP 2712</strain>
    </source>
</reference>
<evidence type="ECO:0000313" key="3">
    <source>
        <dbReference type="EMBL" id="CAE2341870.1"/>
    </source>
</evidence>
<feature type="transmembrane region" description="Helical" evidence="2">
    <location>
        <begin position="93"/>
        <end position="113"/>
    </location>
</feature>
<feature type="region of interest" description="Disordered" evidence="1">
    <location>
        <begin position="145"/>
        <end position="189"/>
    </location>
</feature>
<name>A0A7S4ULD8_GUITH</name>
<keyword evidence="2" id="KW-0812">Transmembrane</keyword>
<proteinExistence type="predicted"/>
<feature type="transmembrane region" description="Helical" evidence="2">
    <location>
        <begin position="25"/>
        <end position="47"/>
    </location>
</feature>
<keyword evidence="2" id="KW-0472">Membrane</keyword>
<dbReference type="AlphaFoldDB" id="A0A7S4ULD8"/>
<feature type="transmembrane region" description="Helical" evidence="2">
    <location>
        <begin position="53"/>
        <end position="81"/>
    </location>
</feature>